<accession>A0A3M0C803</accession>
<dbReference type="PANTHER" id="PTHR48105">
    <property type="entry name" value="THIOREDOXIN REDUCTASE 1-RELATED-RELATED"/>
    <property type="match status" value="1"/>
</dbReference>
<reference evidence="5 6" key="1">
    <citation type="submission" date="2018-10" db="EMBL/GenBank/DDBJ databases">
        <title>Genomic Encyclopedia of Archaeal and Bacterial Type Strains, Phase II (KMG-II): from individual species to whole genera.</title>
        <authorList>
            <person name="Goeker M."/>
        </authorList>
    </citation>
    <scope>NUCLEOTIDE SEQUENCE [LARGE SCALE GENOMIC DNA]</scope>
    <source>
        <strain evidence="5 6">DSM 25217</strain>
    </source>
</reference>
<keyword evidence="2" id="KW-0285">Flavoprotein</keyword>
<dbReference type="PRINTS" id="PR00368">
    <property type="entry name" value="FADPNR"/>
</dbReference>
<dbReference type="InterPro" id="IPR050097">
    <property type="entry name" value="Ferredoxin-NADP_redctase_2"/>
</dbReference>
<evidence type="ECO:0000256" key="1">
    <source>
        <dbReference type="ARBA" id="ARBA00018719"/>
    </source>
</evidence>
<dbReference type="SUPFAM" id="SSF51905">
    <property type="entry name" value="FAD/NAD(P)-binding domain"/>
    <property type="match status" value="1"/>
</dbReference>
<dbReference type="AlphaFoldDB" id="A0A3M0C803"/>
<dbReference type="RefSeq" id="WP_121939913.1">
    <property type="nucleotide sequence ID" value="NZ_REFR01000014.1"/>
</dbReference>
<dbReference type="InterPro" id="IPR036188">
    <property type="entry name" value="FAD/NAD-bd_sf"/>
</dbReference>
<dbReference type="EMBL" id="REFR01000014">
    <property type="protein sequence ID" value="RMB02926.1"/>
    <property type="molecule type" value="Genomic_DNA"/>
</dbReference>
<organism evidence="5 6">
    <name type="scientific">Eilatimonas milleporae</name>
    <dbReference type="NCBI Taxonomy" id="911205"/>
    <lineage>
        <taxon>Bacteria</taxon>
        <taxon>Pseudomonadati</taxon>
        <taxon>Pseudomonadota</taxon>
        <taxon>Alphaproteobacteria</taxon>
        <taxon>Kordiimonadales</taxon>
        <taxon>Kordiimonadaceae</taxon>
        <taxon>Eilatimonas</taxon>
    </lineage>
</organism>
<evidence type="ECO:0000313" key="6">
    <source>
        <dbReference type="Proteomes" id="UP000271227"/>
    </source>
</evidence>
<dbReference type="OrthoDB" id="9786503at2"/>
<keyword evidence="3" id="KW-0560">Oxidoreductase</keyword>
<evidence type="ECO:0000313" key="5">
    <source>
        <dbReference type="EMBL" id="RMB02926.1"/>
    </source>
</evidence>
<evidence type="ECO:0000259" key="4">
    <source>
        <dbReference type="Pfam" id="PF07992"/>
    </source>
</evidence>
<dbReference type="InterPro" id="IPR023753">
    <property type="entry name" value="FAD/NAD-binding_dom"/>
</dbReference>
<dbReference type="Pfam" id="PF07992">
    <property type="entry name" value="Pyr_redox_2"/>
    <property type="match status" value="1"/>
</dbReference>
<dbReference type="Proteomes" id="UP000271227">
    <property type="component" value="Unassembled WGS sequence"/>
</dbReference>
<dbReference type="Gene3D" id="3.50.50.60">
    <property type="entry name" value="FAD/NAD(P)-binding domain"/>
    <property type="match status" value="2"/>
</dbReference>
<dbReference type="GO" id="GO:0016491">
    <property type="term" value="F:oxidoreductase activity"/>
    <property type="evidence" value="ECO:0007669"/>
    <property type="project" value="UniProtKB-KW"/>
</dbReference>
<keyword evidence="6" id="KW-1185">Reference proteome</keyword>
<dbReference type="PRINTS" id="PR00469">
    <property type="entry name" value="PNDRDTASEII"/>
</dbReference>
<protein>
    <recommendedName>
        <fullName evidence="1">Thioredoxin reductase</fullName>
    </recommendedName>
</protein>
<comment type="caution">
    <text evidence="5">The sequence shown here is derived from an EMBL/GenBank/DDBJ whole genome shotgun (WGS) entry which is preliminary data.</text>
</comment>
<evidence type="ECO:0000256" key="2">
    <source>
        <dbReference type="ARBA" id="ARBA00022630"/>
    </source>
</evidence>
<name>A0A3M0C803_9PROT</name>
<gene>
    <name evidence="5" type="ORF">BXY39_3282</name>
</gene>
<evidence type="ECO:0000256" key="3">
    <source>
        <dbReference type="ARBA" id="ARBA00023002"/>
    </source>
</evidence>
<dbReference type="InParanoid" id="A0A3M0C803"/>
<proteinExistence type="predicted"/>
<sequence length="429" mass="46371">MTGDHVSRELGGNAIRVFGRAGSTEGYDVRDFLTRTVVAFEWIDLTCEEDCRAALGLADFAALRFPIVQFPGGERLFGPRVREIADRLGWVTTPRYKEYDLSIYGAGPAGLSAAVYAASEGLRTALIERHAVGGQAGTSSLIENYMGFPQGISGAALAERARQQAVKFGAELIMMSEGVKAEFRDNRIHVRMADGSRMVAKSNICATGVEYRRLGVENEDRFLGAGLFYGAGAAEAPYCLNEDVYVVGGGNSAGQAVMHFADHARKVTMLVRGASLADSLSSYLIDRIRGRSNVDVLHDVEVSALAGEDTLEQIGLRSLTTHTQEMVPTRRLFVCIGGVPNTDWAKDTAIIRDRSGYLVTGPDLLDQGRPPACWPLDRQPYFLETSVPGSFAVGDVRHGSIKRVASAVGEGAMAVSFVHRHLEETHTPA</sequence>
<feature type="domain" description="FAD/NAD(P)-binding" evidence="4">
    <location>
        <begin position="100"/>
        <end position="411"/>
    </location>
</feature>